<sequence length="454" mass="51730">MAAGGGGDNNGSSLEYTPTWAVAAVCPFIVIISFVLERAIYFLAKVLKKKDKKLLLETLERVKEELMLLGFMSFLVPAFKGAIGKICVPIHFTHHMLPCKKERAEIATATGHCAAKGKVPLLSQEGFDDLDTFIFVLAIVHFFLSLITVILGEAKIYQWKHWEDAIKHSYNSEWEVSDSRVTPVIAHAFIRDHFQGIGKHSAIVGWLVSFFKQFQGSVNKFDYITLRHGFINKHCRRNPNFGFHRYMVGALEDDYKRVVGISWYHWIFVVIFLLLNVHGWNAYFWMAFIPLILLLAVGAKLEHVISQLAHEVAEKHVAIEGDLVVRPSDDHFWFHRPCLVLHLIHFILFQNAFEIAVFFWILITFGFDSCIMGKVGYIIPRLVIGVIVQVVCSYSTLPLYAIVTQMGTSFKKAIFDKHVQEGLVRWAQKAKERKGVQTVETVPVTWDQQVVSPQ</sequence>
<comment type="caution">
    <text evidence="1">The sequence shown here is derived from an EMBL/GenBank/DDBJ whole genome shotgun (WGS) entry which is preliminary data.</text>
</comment>
<dbReference type="EMBL" id="CM056820">
    <property type="protein sequence ID" value="KAJ8615981.1"/>
    <property type="molecule type" value="Genomic_DNA"/>
</dbReference>
<organism evidence="1 2">
    <name type="scientific">Persea americana</name>
    <name type="common">Avocado</name>
    <dbReference type="NCBI Taxonomy" id="3435"/>
    <lineage>
        <taxon>Eukaryota</taxon>
        <taxon>Viridiplantae</taxon>
        <taxon>Streptophyta</taxon>
        <taxon>Embryophyta</taxon>
        <taxon>Tracheophyta</taxon>
        <taxon>Spermatophyta</taxon>
        <taxon>Magnoliopsida</taxon>
        <taxon>Magnoliidae</taxon>
        <taxon>Laurales</taxon>
        <taxon>Lauraceae</taxon>
        <taxon>Persea</taxon>
    </lineage>
</organism>
<keyword evidence="2" id="KW-1185">Reference proteome</keyword>
<dbReference type="Proteomes" id="UP001234297">
    <property type="component" value="Chromosome 12"/>
</dbReference>
<evidence type="ECO:0000313" key="1">
    <source>
        <dbReference type="EMBL" id="KAJ8615981.1"/>
    </source>
</evidence>
<accession>A0ACC2K4K2</accession>
<reference evidence="1 2" key="1">
    <citation type="journal article" date="2022" name="Hortic Res">
        <title>A haplotype resolved chromosomal level avocado genome allows analysis of novel avocado genes.</title>
        <authorList>
            <person name="Nath O."/>
            <person name="Fletcher S.J."/>
            <person name="Hayward A."/>
            <person name="Shaw L.M."/>
            <person name="Masouleh A.K."/>
            <person name="Furtado A."/>
            <person name="Henry R.J."/>
            <person name="Mitter N."/>
        </authorList>
    </citation>
    <scope>NUCLEOTIDE SEQUENCE [LARGE SCALE GENOMIC DNA]</scope>
    <source>
        <strain evidence="2">cv. Hass</strain>
    </source>
</reference>
<evidence type="ECO:0000313" key="2">
    <source>
        <dbReference type="Proteomes" id="UP001234297"/>
    </source>
</evidence>
<gene>
    <name evidence="1" type="ORF">MRB53_035353</name>
</gene>
<protein>
    <submittedName>
        <fullName evidence="1">Uncharacterized protein</fullName>
    </submittedName>
</protein>
<name>A0ACC2K4K2_PERAE</name>
<proteinExistence type="predicted"/>